<dbReference type="CDD" id="cd04873">
    <property type="entry name" value="ACT_UUR-ACR-like"/>
    <property type="match status" value="1"/>
</dbReference>
<keyword evidence="3" id="KW-0804">Transcription</keyword>
<keyword evidence="4" id="KW-0539">Nucleus</keyword>
<dbReference type="Pfam" id="PF00010">
    <property type="entry name" value="HLH"/>
    <property type="match status" value="1"/>
</dbReference>
<dbReference type="PANTHER" id="PTHR31945">
    <property type="entry name" value="TRANSCRIPTION FACTOR SCREAM2-RELATED"/>
    <property type="match status" value="1"/>
</dbReference>
<evidence type="ECO:0000256" key="3">
    <source>
        <dbReference type="ARBA" id="ARBA00023163"/>
    </source>
</evidence>
<comment type="caution">
    <text evidence="7">The sequence shown here is derived from an EMBL/GenBank/DDBJ whole genome shotgun (WGS) entry which is preliminary data.</text>
</comment>
<dbReference type="AlphaFoldDB" id="A0A6A1UKH6"/>
<dbReference type="EMBL" id="RXIC02000125">
    <property type="protein sequence ID" value="KAB1200779.1"/>
    <property type="molecule type" value="Genomic_DNA"/>
</dbReference>
<evidence type="ECO:0000256" key="5">
    <source>
        <dbReference type="SAM" id="Coils"/>
    </source>
</evidence>
<evidence type="ECO:0000256" key="2">
    <source>
        <dbReference type="ARBA" id="ARBA00023015"/>
    </source>
</evidence>
<reference evidence="7 8" key="1">
    <citation type="journal article" date="2019" name="Plant Biotechnol. J.">
        <title>The red bayberry genome and genetic basis of sex determination.</title>
        <authorList>
            <person name="Jia H.M."/>
            <person name="Jia H.J."/>
            <person name="Cai Q.L."/>
            <person name="Wang Y."/>
            <person name="Zhao H.B."/>
            <person name="Yang W.F."/>
            <person name="Wang G.Y."/>
            <person name="Li Y.H."/>
            <person name="Zhan D.L."/>
            <person name="Shen Y.T."/>
            <person name="Niu Q.F."/>
            <person name="Chang L."/>
            <person name="Qiu J."/>
            <person name="Zhao L."/>
            <person name="Xie H.B."/>
            <person name="Fu W.Y."/>
            <person name="Jin J."/>
            <person name="Li X.W."/>
            <person name="Jiao Y."/>
            <person name="Zhou C.C."/>
            <person name="Tu T."/>
            <person name="Chai C.Y."/>
            <person name="Gao J.L."/>
            <person name="Fan L.J."/>
            <person name="van de Weg E."/>
            <person name="Wang J.Y."/>
            <person name="Gao Z.S."/>
        </authorList>
    </citation>
    <scope>NUCLEOTIDE SEQUENCE [LARGE SCALE GENOMIC DNA]</scope>
    <source>
        <tissue evidence="7">Leaves</tissue>
    </source>
</reference>
<comment type="subcellular location">
    <subcellularLocation>
        <location evidence="1">Nucleus</location>
    </subcellularLocation>
</comment>
<protein>
    <submittedName>
        <fullName evidence="7">Transcription factor ABORTED MICROSPORES</fullName>
    </submittedName>
</protein>
<organism evidence="7 8">
    <name type="scientific">Morella rubra</name>
    <name type="common">Chinese bayberry</name>
    <dbReference type="NCBI Taxonomy" id="262757"/>
    <lineage>
        <taxon>Eukaryota</taxon>
        <taxon>Viridiplantae</taxon>
        <taxon>Streptophyta</taxon>
        <taxon>Embryophyta</taxon>
        <taxon>Tracheophyta</taxon>
        <taxon>Spermatophyta</taxon>
        <taxon>Magnoliopsida</taxon>
        <taxon>eudicotyledons</taxon>
        <taxon>Gunneridae</taxon>
        <taxon>Pentapetalae</taxon>
        <taxon>rosids</taxon>
        <taxon>fabids</taxon>
        <taxon>Fagales</taxon>
        <taxon>Myricaceae</taxon>
        <taxon>Morella</taxon>
    </lineage>
</organism>
<dbReference type="SUPFAM" id="SSF47459">
    <property type="entry name" value="HLH, helix-loop-helix DNA-binding domain"/>
    <property type="match status" value="1"/>
</dbReference>
<keyword evidence="5" id="KW-0175">Coiled coil</keyword>
<dbReference type="Proteomes" id="UP000516437">
    <property type="component" value="Unassembled WGS sequence"/>
</dbReference>
<accession>A0A6A1UKH6</accession>
<feature type="coiled-coil region" evidence="5">
    <location>
        <begin position="189"/>
        <end position="219"/>
    </location>
</feature>
<keyword evidence="8" id="KW-1185">Reference proteome</keyword>
<evidence type="ECO:0000313" key="8">
    <source>
        <dbReference type="Proteomes" id="UP000516437"/>
    </source>
</evidence>
<dbReference type="GO" id="GO:0043565">
    <property type="term" value="F:sequence-specific DNA binding"/>
    <property type="evidence" value="ECO:0007669"/>
    <property type="project" value="TreeGrafter"/>
</dbReference>
<dbReference type="PANTHER" id="PTHR31945:SF63">
    <property type="entry name" value="TRANSCRIPTION FACTOR BHLH90"/>
    <property type="match status" value="1"/>
</dbReference>
<evidence type="ECO:0000256" key="4">
    <source>
        <dbReference type="ARBA" id="ARBA00023242"/>
    </source>
</evidence>
<name>A0A6A1UKH6_9ROSI</name>
<dbReference type="GO" id="GO:0005634">
    <property type="term" value="C:nucleus"/>
    <property type="evidence" value="ECO:0007669"/>
    <property type="project" value="UniProtKB-SubCell"/>
</dbReference>
<dbReference type="OrthoDB" id="1890947at2759"/>
<dbReference type="Pfam" id="PF22754">
    <property type="entry name" value="bHLH-TF_ACT-like_plant"/>
    <property type="match status" value="1"/>
</dbReference>
<keyword evidence="2" id="KW-0805">Transcription regulation</keyword>
<evidence type="ECO:0000259" key="6">
    <source>
        <dbReference type="PROSITE" id="PS50888"/>
    </source>
</evidence>
<evidence type="ECO:0000313" key="7">
    <source>
        <dbReference type="EMBL" id="KAB1200779.1"/>
    </source>
</evidence>
<dbReference type="GO" id="GO:0003700">
    <property type="term" value="F:DNA-binding transcription factor activity"/>
    <property type="evidence" value="ECO:0007669"/>
    <property type="project" value="TreeGrafter"/>
</dbReference>
<dbReference type="InterPro" id="IPR036638">
    <property type="entry name" value="HLH_DNA-bd_sf"/>
</dbReference>
<dbReference type="SMART" id="SM00353">
    <property type="entry name" value="HLH"/>
    <property type="match status" value="1"/>
</dbReference>
<dbReference type="InterPro" id="IPR011598">
    <property type="entry name" value="bHLH_dom"/>
</dbReference>
<proteinExistence type="predicted"/>
<dbReference type="InterPro" id="IPR051358">
    <property type="entry name" value="TF_AMS/ICE1/BHLH6-like"/>
</dbReference>
<gene>
    <name evidence="7" type="ORF">CJ030_MR0G006365</name>
</gene>
<sequence>MEETMKGLEGAREWLRPLVQTKAWDYCVVWKLGDDPSRFIEWMGCCCMVGGSGVRDVIKKFVKFRAWNDVNCRDRHINEDGSTKRVMWKVAIDSIGTQVLIPVAGGLIELFAAKHQQTGSVSNCDKAAENDKAKVIPKPQGEQYHSKNLVTERKRRRRIKDGLYTLRSLVPRITKMDMSSILGDAIGYIQELQKEGEQLQDQLTKMEEEDCKKNKAESKISTSDSIHGDSISLLLPEQNQGPSGCGEKKQTEVQVEVNQISQRDFWIRFCCEQRRGGFTRLMEALNLLGLQVADANITTFRGKVLNILKVEAKKDIQLTNLRSSLIELAN</sequence>
<feature type="domain" description="BHLH" evidence="6">
    <location>
        <begin position="143"/>
        <end position="192"/>
    </location>
</feature>
<dbReference type="Gene3D" id="4.10.280.10">
    <property type="entry name" value="Helix-loop-helix DNA-binding domain"/>
    <property type="match status" value="1"/>
</dbReference>
<evidence type="ECO:0000256" key="1">
    <source>
        <dbReference type="ARBA" id="ARBA00004123"/>
    </source>
</evidence>
<dbReference type="PROSITE" id="PS50888">
    <property type="entry name" value="BHLH"/>
    <property type="match status" value="1"/>
</dbReference>
<dbReference type="InterPro" id="IPR054502">
    <property type="entry name" value="bHLH-TF_ACT-like_plant"/>
</dbReference>
<dbReference type="GO" id="GO:0046983">
    <property type="term" value="F:protein dimerization activity"/>
    <property type="evidence" value="ECO:0007669"/>
    <property type="project" value="InterPro"/>
</dbReference>